<dbReference type="Proteomes" id="UP000554342">
    <property type="component" value="Unassembled WGS sequence"/>
</dbReference>
<feature type="compositionally biased region" description="Basic and acidic residues" evidence="1">
    <location>
        <begin position="43"/>
        <end position="76"/>
    </location>
</feature>
<sequence>MKSAIITGFAGVWAIAIPSLALAQSGGGGTGPGMPVLVGESRSVDFNEKTMDERARDAAERDALQKQQKGKDEARSLRARPARLKDLVEGAKIFDKKGVEIGTIQSVDGNSAVVASGDSVVAVPADAFGKNRNGLMLAMTKAQFDKLVAGAQ</sequence>
<evidence type="ECO:0008006" key="5">
    <source>
        <dbReference type="Google" id="ProtNLM"/>
    </source>
</evidence>
<evidence type="ECO:0000256" key="2">
    <source>
        <dbReference type="SAM" id="SignalP"/>
    </source>
</evidence>
<proteinExistence type="predicted"/>
<gene>
    <name evidence="3" type="ORF">FHR23_002447</name>
</gene>
<evidence type="ECO:0000256" key="1">
    <source>
        <dbReference type="SAM" id="MobiDB-lite"/>
    </source>
</evidence>
<keyword evidence="2" id="KW-0732">Signal</keyword>
<feature type="region of interest" description="Disordered" evidence="1">
    <location>
        <begin position="43"/>
        <end position="79"/>
    </location>
</feature>
<name>A0A840Z1B1_9SPHN</name>
<protein>
    <recommendedName>
        <fullName evidence="5">PRC-barrel domain-containing protein</fullName>
    </recommendedName>
</protein>
<feature type="signal peptide" evidence="2">
    <location>
        <begin position="1"/>
        <end position="23"/>
    </location>
</feature>
<keyword evidence="4" id="KW-1185">Reference proteome</keyword>
<organism evidence="3 4">
    <name type="scientific">Stakelama sediminis</name>
    <dbReference type="NCBI Taxonomy" id="463200"/>
    <lineage>
        <taxon>Bacteria</taxon>
        <taxon>Pseudomonadati</taxon>
        <taxon>Pseudomonadota</taxon>
        <taxon>Alphaproteobacteria</taxon>
        <taxon>Sphingomonadales</taxon>
        <taxon>Sphingomonadaceae</taxon>
        <taxon>Stakelama</taxon>
    </lineage>
</organism>
<reference evidence="3 4" key="1">
    <citation type="submission" date="2020-08" db="EMBL/GenBank/DDBJ databases">
        <title>Genomic Encyclopedia of Type Strains, Phase IV (KMG-IV): sequencing the most valuable type-strain genomes for metagenomic binning, comparative biology and taxonomic classification.</title>
        <authorList>
            <person name="Goeker M."/>
        </authorList>
    </citation>
    <scope>NUCLEOTIDE SEQUENCE [LARGE SCALE GENOMIC DNA]</scope>
    <source>
        <strain evidence="3 4">DSM 27203</strain>
    </source>
</reference>
<evidence type="ECO:0000313" key="3">
    <source>
        <dbReference type="EMBL" id="MBB5719506.1"/>
    </source>
</evidence>
<accession>A0A840Z1B1</accession>
<comment type="caution">
    <text evidence="3">The sequence shown here is derived from an EMBL/GenBank/DDBJ whole genome shotgun (WGS) entry which is preliminary data.</text>
</comment>
<dbReference type="RefSeq" id="WP_184004293.1">
    <property type="nucleotide sequence ID" value="NZ_BAABIF010000001.1"/>
</dbReference>
<evidence type="ECO:0000313" key="4">
    <source>
        <dbReference type="Proteomes" id="UP000554342"/>
    </source>
</evidence>
<feature type="chain" id="PRO_5032502605" description="PRC-barrel domain-containing protein" evidence="2">
    <location>
        <begin position="24"/>
        <end position="152"/>
    </location>
</feature>
<dbReference type="EMBL" id="JACIJI010000004">
    <property type="protein sequence ID" value="MBB5719506.1"/>
    <property type="molecule type" value="Genomic_DNA"/>
</dbReference>
<dbReference type="AlphaFoldDB" id="A0A840Z1B1"/>